<gene>
    <name evidence="2" type="ORF">ACFQHK_04080</name>
</gene>
<comment type="caution">
    <text evidence="2">The sequence shown here is derived from an EMBL/GenBank/DDBJ whole genome shotgun (WGS) entry which is preliminary data.</text>
</comment>
<organism evidence="2 3">
    <name type="scientific">Halomarina ordinaria</name>
    <dbReference type="NCBI Taxonomy" id="3033939"/>
    <lineage>
        <taxon>Archaea</taxon>
        <taxon>Methanobacteriati</taxon>
        <taxon>Methanobacteriota</taxon>
        <taxon>Stenosarchaea group</taxon>
        <taxon>Halobacteria</taxon>
        <taxon>Halobacteriales</taxon>
        <taxon>Natronomonadaceae</taxon>
        <taxon>Halomarina</taxon>
    </lineage>
</organism>
<evidence type="ECO:0000313" key="2">
    <source>
        <dbReference type="EMBL" id="MFC6835684.1"/>
    </source>
</evidence>
<protein>
    <recommendedName>
        <fullName evidence="1">DUF7128 domain-containing protein</fullName>
    </recommendedName>
</protein>
<keyword evidence="3" id="KW-1185">Reference proteome</keyword>
<feature type="domain" description="DUF7128" evidence="1">
    <location>
        <begin position="1"/>
        <end position="44"/>
    </location>
</feature>
<evidence type="ECO:0000313" key="3">
    <source>
        <dbReference type="Proteomes" id="UP001596406"/>
    </source>
</evidence>
<dbReference type="InterPro" id="IPR055552">
    <property type="entry name" value="DUF7128"/>
</dbReference>
<proteinExistence type="predicted"/>
<sequence>MVTQVERDDGTWYACEDCGFMLEDREDAERHEEHCDAEEPTYIQ</sequence>
<accession>A0ABD5U577</accession>
<dbReference type="RefSeq" id="WP_304447380.1">
    <property type="nucleotide sequence ID" value="NZ_JARRAH010000001.1"/>
</dbReference>
<name>A0ABD5U577_9EURY</name>
<reference evidence="2 3" key="1">
    <citation type="journal article" date="2019" name="Int. J. Syst. Evol. Microbiol.">
        <title>The Global Catalogue of Microorganisms (GCM) 10K type strain sequencing project: providing services to taxonomists for standard genome sequencing and annotation.</title>
        <authorList>
            <consortium name="The Broad Institute Genomics Platform"/>
            <consortium name="The Broad Institute Genome Sequencing Center for Infectious Disease"/>
            <person name="Wu L."/>
            <person name="Ma J."/>
        </authorList>
    </citation>
    <scope>NUCLEOTIDE SEQUENCE [LARGE SCALE GENOMIC DNA]</scope>
    <source>
        <strain evidence="2 3">PSRA2</strain>
    </source>
</reference>
<evidence type="ECO:0000259" key="1">
    <source>
        <dbReference type="Pfam" id="PF23447"/>
    </source>
</evidence>
<dbReference type="Proteomes" id="UP001596406">
    <property type="component" value="Unassembled WGS sequence"/>
</dbReference>
<dbReference type="Pfam" id="PF23447">
    <property type="entry name" value="DUF7128"/>
    <property type="match status" value="1"/>
</dbReference>
<dbReference type="AlphaFoldDB" id="A0ABD5U577"/>
<dbReference type="EMBL" id="JBHSXM010000001">
    <property type="protein sequence ID" value="MFC6835684.1"/>
    <property type="molecule type" value="Genomic_DNA"/>
</dbReference>